<protein>
    <submittedName>
        <fullName evidence="3">ATP-binding protein</fullName>
    </submittedName>
</protein>
<evidence type="ECO:0000256" key="1">
    <source>
        <dbReference type="SAM" id="MobiDB-lite"/>
    </source>
</evidence>
<keyword evidence="3" id="KW-0067">ATP-binding</keyword>
<dbReference type="InterPro" id="IPR002611">
    <property type="entry name" value="IstB_ATP-bd"/>
</dbReference>
<evidence type="ECO:0000259" key="2">
    <source>
        <dbReference type="SMART" id="SM00382"/>
    </source>
</evidence>
<dbReference type="PANTHER" id="PTHR30050">
    <property type="entry name" value="CHROMOSOMAL REPLICATION INITIATOR PROTEIN DNAA"/>
    <property type="match status" value="1"/>
</dbReference>
<evidence type="ECO:0000313" key="4">
    <source>
        <dbReference type="Proteomes" id="UP001473063"/>
    </source>
</evidence>
<organism evidence="3 4">
    <name type="scientific">Blautia aquisgranensis</name>
    <dbReference type="NCBI Taxonomy" id="3133153"/>
    <lineage>
        <taxon>Bacteria</taxon>
        <taxon>Bacillati</taxon>
        <taxon>Bacillota</taxon>
        <taxon>Clostridia</taxon>
        <taxon>Lachnospirales</taxon>
        <taxon>Lachnospiraceae</taxon>
        <taxon>Blautia</taxon>
    </lineage>
</organism>
<dbReference type="NCBIfam" id="NF005992">
    <property type="entry name" value="PRK08116.1"/>
    <property type="match status" value="1"/>
</dbReference>
<dbReference type="PANTHER" id="PTHR30050:SF4">
    <property type="entry name" value="ATP-BINDING PROTEIN RV3427C IN INSERTION SEQUENCE-RELATED"/>
    <property type="match status" value="1"/>
</dbReference>
<dbReference type="EMBL" id="JBBMEJ010000001">
    <property type="protein sequence ID" value="MEQ2369586.1"/>
    <property type="molecule type" value="Genomic_DNA"/>
</dbReference>
<dbReference type="InterPro" id="IPR027417">
    <property type="entry name" value="P-loop_NTPase"/>
</dbReference>
<keyword evidence="4" id="KW-1185">Reference proteome</keyword>
<dbReference type="Pfam" id="PF01695">
    <property type="entry name" value="IstB_IS21"/>
    <property type="match status" value="1"/>
</dbReference>
<evidence type="ECO:0000313" key="3">
    <source>
        <dbReference type="EMBL" id="MEQ2369586.1"/>
    </source>
</evidence>
<accession>A0ABV1BAQ8</accession>
<dbReference type="Proteomes" id="UP001473063">
    <property type="component" value="Unassembled WGS sequence"/>
</dbReference>
<dbReference type="GO" id="GO:0005524">
    <property type="term" value="F:ATP binding"/>
    <property type="evidence" value="ECO:0007669"/>
    <property type="project" value="UniProtKB-KW"/>
</dbReference>
<reference evidence="3 4" key="1">
    <citation type="submission" date="2024-03" db="EMBL/GenBank/DDBJ databases">
        <title>Human intestinal bacterial collection.</title>
        <authorList>
            <person name="Pauvert C."/>
            <person name="Hitch T.C.A."/>
            <person name="Clavel T."/>
        </authorList>
    </citation>
    <scope>NUCLEOTIDE SEQUENCE [LARGE SCALE GENOMIC DNA]</scope>
    <source>
        <strain evidence="3 4">CLA-JM-H16</strain>
    </source>
</reference>
<dbReference type="CDD" id="cd00009">
    <property type="entry name" value="AAA"/>
    <property type="match status" value="1"/>
</dbReference>
<proteinExistence type="predicted"/>
<gene>
    <name evidence="3" type="ORF">WMO28_01260</name>
</gene>
<dbReference type="InterPro" id="IPR003593">
    <property type="entry name" value="AAA+_ATPase"/>
</dbReference>
<feature type="domain" description="AAA+ ATPase" evidence="2">
    <location>
        <begin position="123"/>
        <end position="247"/>
    </location>
</feature>
<sequence>MCDYDNAIFRLATEAEPEDYTGEDGLLYCGSCRQPKEAYFAEGKTLFGRDRHPKECDCQRKQREEREAADREQKHREEVERLKRKGFTDPAMREWTFENDNGKCPQMDYAREYVECWELMKAENHGLILWGSVGTGKSYFAGCIANALMEREISVCMTNFALILNDLAANYKDRNEYISRLCSFPLLILDDFGMERGTEYGLEQVYNVVDSRYRSGKPLIVTTNLTLEELQNPEDTAHARIYDRLTEMCCPVCITGENFRKAKAQAKMERLKTLLNRKESL</sequence>
<dbReference type="SUPFAM" id="SSF52540">
    <property type="entry name" value="P-loop containing nucleoside triphosphate hydrolases"/>
    <property type="match status" value="1"/>
</dbReference>
<dbReference type="RefSeq" id="WP_278654573.1">
    <property type="nucleotide sequence ID" value="NZ_JBBMEJ010000001.1"/>
</dbReference>
<dbReference type="Gene3D" id="3.40.50.300">
    <property type="entry name" value="P-loop containing nucleotide triphosphate hydrolases"/>
    <property type="match status" value="1"/>
</dbReference>
<name>A0ABV1BAQ8_9FIRM</name>
<keyword evidence="3" id="KW-0547">Nucleotide-binding</keyword>
<feature type="region of interest" description="Disordered" evidence="1">
    <location>
        <begin position="61"/>
        <end position="80"/>
    </location>
</feature>
<comment type="caution">
    <text evidence="3">The sequence shown here is derived from an EMBL/GenBank/DDBJ whole genome shotgun (WGS) entry which is preliminary data.</text>
</comment>
<dbReference type="SMART" id="SM00382">
    <property type="entry name" value="AAA"/>
    <property type="match status" value="1"/>
</dbReference>